<evidence type="ECO:0000256" key="3">
    <source>
        <dbReference type="ARBA" id="ARBA00022692"/>
    </source>
</evidence>
<evidence type="ECO:0000256" key="4">
    <source>
        <dbReference type="ARBA" id="ARBA00022989"/>
    </source>
</evidence>
<evidence type="ECO:0000256" key="2">
    <source>
        <dbReference type="ARBA" id="ARBA00022475"/>
    </source>
</evidence>
<dbReference type="PIRSF" id="PIRSF006324">
    <property type="entry name" value="LeuE"/>
    <property type="match status" value="1"/>
</dbReference>
<dbReference type="Proteomes" id="UP000612899">
    <property type="component" value="Unassembled WGS sequence"/>
</dbReference>
<accession>A0A8J3VEV5</accession>
<evidence type="ECO:0000313" key="8">
    <source>
        <dbReference type="Proteomes" id="UP000612899"/>
    </source>
</evidence>
<dbReference type="Pfam" id="PF01810">
    <property type="entry name" value="LysE"/>
    <property type="match status" value="1"/>
</dbReference>
<dbReference type="GO" id="GO:0005886">
    <property type="term" value="C:plasma membrane"/>
    <property type="evidence" value="ECO:0007669"/>
    <property type="project" value="UniProtKB-SubCell"/>
</dbReference>
<feature type="transmembrane region" description="Helical" evidence="6">
    <location>
        <begin position="112"/>
        <end position="135"/>
    </location>
</feature>
<evidence type="ECO:0000313" key="7">
    <source>
        <dbReference type="EMBL" id="GIH03358.1"/>
    </source>
</evidence>
<feature type="transmembrane region" description="Helical" evidence="6">
    <location>
        <begin position="6"/>
        <end position="29"/>
    </location>
</feature>
<keyword evidence="8" id="KW-1185">Reference proteome</keyword>
<feature type="transmembrane region" description="Helical" evidence="6">
    <location>
        <begin position="41"/>
        <end position="69"/>
    </location>
</feature>
<comment type="caution">
    <text evidence="7">The sequence shown here is derived from an EMBL/GenBank/DDBJ whole genome shotgun (WGS) entry which is preliminary data.</text>
</comment>
<dbReference type="EMBL" id="BONY01000007">
    <property type="protein sequence ID" value="GIH03358.1"/>
    <property type="molecule type" value="Genomic_DNA"/>
</dbReference>
<reference evidence="7" key="1">
    <citation type="submission" date="2021-01" db="EMBL/GenBank/DDBJ databases">
        <title>Whole genome shotgun sequence of Rhizocola hellebori NBRC 109834.</title>
        <authorList>
            <person name="Komaki H."/>
            <person name="Tamura T."/>
        </authorList>
    </citation>
    <scope>NUCLEOTIDE SEQUENCE</scope>
    <source>
        <strain evidence="7">NBRC 109834</strain>
    </source>
</reference>
<keyword evidence="2" id="KW-1003">Cell membrane</keyword>
<dbReference type="GO" id="GO:0015171">
    <property type="term" value="F:amino acid transmembrane transporter activity"/>
    <property type="evidence" value="ECO:0007669"/>
    <property type="project" value="TreeGrafter"/>
</dbReference>
<sequence length="208" mass="22162">MVSWVAVLGIALVAVGLVLTPGPNTIYLLSRTVAQGRSAGLVSLLGIATGFLVYLAGSAAGLTALFAVVPFLYDGVKFAGAAYLLWLAWQAWRSGRHPEIDIHPAPHASSPLRLYLMGLATNMLNPTIAILYLSLLPQFIDARRGHVALQGVILGLVQIVITVTLNCLIVLAAGRIGGWLTDRPRLVRLQQWLSATVLGALAVRIIVQ</sequence>
<keyword evidence="4 6" id="KW-1133">Transmembrane helix</keyword>
<name>A0A8J3VEV5_9ACTN</name>
<dbReference type="InterPro" id="IPR001123">
    <property type="entry name" value="LeuE-type"/>
</dbReference>
<proteinExistence type="predicted"/>
<evidence type="ECO:0000256" key="1">
    <source>
        <dbReference type="ARBA" id="ARBA00004651"/>
    </source>
</evidence>
<gene>
    <name evidence="7" type="ORF">Rhe02_14250</name>
</gene>
<dbReference type="PANTHER" id="PTHR30086">
    <property type="entry name" value="ARGININE EXPORTER PROTEIN ARGO"/>
    <property type="match status" value="1"/>
</dbReference>
<keyword evidence="3 6" id="KW-0812">Transmembrane</keyword>
<dbReference type="AlphaFoldDB" id="A0A8J3VEV5"/>
<keyword evidence="5 6" id="KW-0472">Membrane</keyword>
<protein>
    <submittedName>
        <fullName evidence="7">Lysine transporter LysE</fullName>
    </submittedName>
</protein>
<dbReference type="RefSeq" id="WP_203907275.1">
    <property type="nucleotide sequence ID" value="NZ_BONY01000007.1"/>
</dbReference>
<organism evidence="7 8">
    <name type="scientific">Rhizocola hellebori</name>
    <dbReference type="NCBI Taxonomy" id="1392758"/>
    <lineage>
        <taxon>Bacteria</taxon>
        <taxon>Bacillati</taxon>
        <taxon>Actinomycetota</taxon>
        <taxon>Actinomycetes</taxon>
        <taxon>Micromonosporales</taxon>
        <taxon>Micromonosporaceae</taxon>
        <taxon>Rhizocola</taxon>
    </lineage>
</organism>
<evidence type="ECO:0000256" key="5">
    <source>
        <dbReference type="ARBA" id="ARBA00023136"/>
    </source>
</evidence>
<dbReference type="PANTHER" id="PTHR30086:SF20">
    <property type="entry name" value="ARGININE EXPORTER PROTEIN ARGO-RELATED"/>
    <property type="match status" value="1"/>
</dbReference>
<feature type="transmembrane region" description="Helical" evidence="6">
    <location>
        <begin position="75"/>
        <end position="92"/>
    </location>
</feature>
<evidence type="ECO:0000256" key="6">
    <source>
        <dbReference type="SAM" id="Phobius"/>
    </source>
</evidence>
<comment type="subcellular location">
    <subcellularLocation>
        <location evidence="1">Cell membrane</location>
        <topology evidence="1">Multi-pass membrane protein</topology>
    </subcellularLocation>
</comment>
<feature type="transmembrane region" description="Helical" evidence="6">
    <location>
        <begin position="147"/>
        <end position="174"/>
    </location>
</feature>